<accession>A0ABV0UMW2</accession>
<reference evidence="1 2" key="1">
    <citation type="submission" date="2021-06" db="EMBL/GenBank/DDBJ databases">
        <authorList>
            <person name="Palmer J.M."/>
        </authorList>
    </citation>
    <scope>NUCLEOTIDE SEQUENCE [LARGE SCALE GENOMIC DNA]</scope>
    <source>
        <strain evidence="2">if_2019</strain>
        <tissue evidence="1">Muscle</tissue>
    </source>
</reference>
<dbReference type="Proteomes" id="UP001482620">
    <property type="component" value="Unassembled WGS sequence"/>
</dbReference>
<evidence type="ECO:0000313" key="2">
    <source>
        <dbReference type="Proteomes" id="UP001482620"/>
    </source>
</evidence>
<name>A0ABV0UMW2_9TELE</name>
<sequence>MMGTRAAGNAALAVEFGAFDETSNYAPVASKETLARWVSLSRSLCDPRRRDRSIGKVGVLYRQWCHWKFALNPPFPKLLEVMQFILKVPEKSVPHVVNHGCGSQRCDTSDK</sequence>
<dbReference type="EMBL" id="JAHRIQ010079531">
    <property type="protein sequence ID" value="MEQ2246460.1"/>
    <property type="molecule type" value="Genomic_DNA"/>
</dbReference>
<protein>
    <submittedName>
        <fullName evidence="1">Uncharacterized protein</fullName>
    </submittedName>
</protein>
<gene>
    <name evidence="1" type="ORF">ILYODFUR_038710</name>
</gene>
<proteinExistence type="predicted"/>
<evidence type="ECO:0000313" key="1">
    <source>
        <dbReference type="EMBL" id="MEQ2246460.1"/>
    </source>
</evidence>
<organism evidence="1 2">
    <name type="scientific">Ilyodon furcidens</name>
    <name type="common">goldbreast splitfin</name>
    <dbReference type="NCBI Taxonomy" id="33524"/>
    <lineage>
        <taxon>Eukaryota</taxon>
        <taxon>Metazoa</taxon>
        <taxon>Chordata</taxon>
        <taxon>Craniata</taxon>
        <taxon>Vertebrata</taxon>
        <taxon>Euteleostomi</taxon>
        <taxon>Actinopterygii</taxon>
        <taxon>Neopterygii</taxon>
        <taxon>Teleostei</taxon>
        <taxon>Neoteleostei</taxon>
        <taxon>Acanthomorphata</taxon>
        <taxon>Ovalentaria</taxon>
        <taxon>Atherinomorphae</taxon>
        <taxon>Cyprinodontiformes</taxon>
        <taxon>Goodeidae</taxon>
        <taxon>Ilyodon</taxon>
    </lineage>
</organism>
<keyword evidence="2" id="KW-1185">Reference proteome</keyword>
<comment type="caution">
    <text evidence="1">The sequence shown here is derived from an EMBL/GenBank/DDBJ whole genome shotgun (WGS) entry which is preliminary data.</text>
</comment>